<dbReference type="InterPro" id="IPR008881">
    <property type="entry name" value="Trigger_fac_ribosome-bd_bac"/>
</dbReference>
<reference evidence="3" key="1">
    <citation type="submission" date="2021-01" db="EMBL/GenBank/DDBJ databases">
        <authorList>
            <person name="Corre E."/>
            <person name="Pelletier E."/>
            <person name="Niang G."/>
            <person name="Scheremetjew M."/>
            <person name="Finn R."/>
            <person name="Kale V."/>
            <person name="Holt S."/>
            <person name="Cochrane G."/>
            <person name="Meng A."/>
            <person name="Brown T."/>
            <person name="Cohen L."/>
        </authorList>
    </citation>
    <scope>NUCLEOTIDE SEQUENCE</scope>
    <source>
        <strain evidence="3">CCMP3278</strain>
    </source>
</reference>
<dbReference type="Gene3D" id="3.30.70.1050">
    <property type="entry name" value="Trigger factor ribosome-binding domain"/>
    <property type="match status" value="1"/>
</dbReference>
<dbReference type="AlphaFoldDB" id="A0A7S0ZKE3"/>
<dbReference type="EMBL" id="HBFP01012389">
    <property type="protein sequence ID" value="CAD8824568.1"/>
    <property type="molecule type" value="Transcribed_RNA"/>
</dbReference>
<feature type="domain" description="Trigger factor ribosome-binding bacterial" evidence="2">
    <location>
        <begin position="105"/>
        <end position="211"/>
    </location>
</feature>
<dbReference type="GO" id="GO:0006457">
    <property type="term" value="P:protein folding"/>
    <property type="evidence" value="ECO:0007669"/>
    <property type="project" value="InterPro"/>
</dbReference>
<protein>
    <recommendedName>
        <fullName evidence="2">Trigger factor ribosome-binding bacterial domain-containing protein</fullName>
    </recommendedName>
</protein>
<name>A0A7S0ZKE3_9RHOD</name>
<dbReference type="Pfam" id="PF05697">
    <property type="entry name" value="Trigger_N"/>
    <property type="match status" value="1"/>
</dbReference>
<feature type="signal peptide" evidence="1">
    <location>
        <begin position="1"/>
        <end position="18"/>
    </location>
</feature>
<dbReference type="GO" id="GO:0015031">
    <property type="term" value="P:protein transport"/>
    <property type="evidence" value="ECO:0007669"/>
    <property type="project" value="InterPro"/>
</dbReference>
<sequence length="228" mass="25733">MSCTFHLLTFEMIAFAFSFPLPRASLSLPHSLTTSFSTCQTSRGLVLPPYKPHTRSNLNNSFSLCMNSTDSDSSTATSKVQHENDTKDKFVFIENVFESGDESISKYRFTGNIPGAMSKESFQTTIREFKKNADFKGFRKGTIPPFMKAEIHAFTLQDCINTLMQNAMKSQELELLEGDAADPEFDIPFKQMKSNFEIGKPFEFTAQIALKKAQSDKDKENEITKVLQ</sequence>
<evidence type="ECO:0000256" key="1">
    <source>
        <dbReference type="SAM" id="SignalP"/>
    </source>
</evidence>
<feature type="chain" id="PRO_5030504081" description="Trigger factor ribosome-binding bacterial domain-containing protein" evidence="1">
    <location>
        <begin position="19"/>
        <end position="228"/>
    </location>
</feature>
<dbReference type="InterPro" id="IPR036611">
    <property type="entry name" value="Trigger_fac_ribosome-bd_sf"/>
</dbReference>
<evidence type="ECO:0000259" key="2">
    <source>
        <dbReference type="Pfam" id="PF05697"/>
    </source>
</evidence>
<accession>A0A7S0ZKE3</accession>
<proteinExistence type="predicted"/>
<organism evidence="3">
    <name type="scientific">Timspurckia oligopyrenoides</name>
    <dbReference type="NCBI Taxonomy" id="708627"/>
    <lineage>
        <taxon>Eukaryota</taxon>
        <taxon>Rhodophyta</taxon>
        <taxon>Bangiophyceae</taxon>
        <taxon>Porphyridiales</taxon>
        <taxon>Porphyridiaceae</taxon>
        <taxon>Timspurckia</taxon>
    </lineage>
</organism>
<keyword evidence="1" id="KW-0732">Signal</keyword>
<dbReference type="SUPFAM" id="SSF102735">
    <property type="entry name" value="Trigger factor ribosome-binding domain"/>
    <property type="match status" value="1"/>
</dbReference>
<evidence type="ECO:0000313" key="3">
    <source>
        <dbReference type="EMBL" id="CAD8824568.1"/>
    </source>
</evidence>
<gene>
    <name evidence="3" type="ORF">TOLI1172_LOCUS8967</name>
</gene>